<keyword evidence="2" id="KW-1185">Reference proteome</keyword>
<evidence type="ECO:0000313" key="1">
    <source>
        <dbReference type="EMBL" id="GKV41378.1"/>
    </source>
</evidence>
<protein>
    <submittedName>
        <fullName evidence="1">Uncharacterized protein</fullName>
    </submittedName>
</protein>
<proteinExistence type="predicted"/>
<dbReference type="AlphaFoldDB" id="A0AAV5LV73"/>
<organism evidence="1 2">
    <name type="scientific">Rubroshorea leprosula</name>
    <dbReference type="NCBI Taxonomy" id="152421"/>
    <lineage>
        <taxon>Eukaryota</taxon>
        <taxon>Viridiplantae</taxon>
        <taxon>Streptophyta</taxon>
        <taxon>Embryophyta</taxon>
        <taxon>Tracheophyta</taxon>
        <taxon>Spermatophyta</taxon>
        <taxon>Magnoliopsida</taxon>
        <taxon>eudicotyledons</taxon>
        <taxon>Gunneridae</taxon>
        <taxon>Pentapetalae</taxon>
        <taxon>rosids</taxon>
        <taxon>malvids</taxon>
        <taxon>Malvales</taxon>
        <taxon>Dipterocarpaceae</taxon>
        <taxon>Rubroshorea</taxon>
    </lineage>
</organism>
<accession>A0AAV5LV73</accession>
<name>A0AAV5LV73_9ROSI</name>
<dbReference type="Proteomes" id="UP001054252">
    <property type="component" value="Unassembled WGS sequence"/>
</dbReference>
<evidence type="ECO:0000313" key="2">
    <source>
        <dbReference type="Proteomes" id="UP001054252"/>
    </source>
</evidence>
<reference evidence="1 2" key="1">
    <citation type="journal article" date="2021" name="Commun. Biol.">
        <title>The genome of Shorea leprosula (Dipterocarpaceae) highlights the ecological relevance of drought in aseasonal tropical rainforests.</title>
        <authorList>
            <person name="Ng K.K.S."/>
            <person name="Kobayashi M.J."/>
            <person name="Fawcett J.A."/>
            <person name="Hatakeyama M."/>
            <person name="Paape T."/>
            <person name="Ng C.H."/>
            <person name="Ang C.C."/>
            <person name="Tnah L.H."/>
            <person name="Lee C.T."/>
            <person name="Nishiyama T."/>
            <person name="Sese J."/>
            <person name="O'Brien M.J."/>
            <person name="Copetti D."/>
            <person name="Mohd Noor M.I."/>
            <person name="Ong R.C."/>
            <person name="Putra M."/>
            <person name="Sireger I.Z."/>
            <person name="Indrioko S."/>
            <person name="Kosugi Y."/>
            <person name="Izuno A."/>
            <person name="Isagi Y."/>
            <person name="Lee S.L."/>
            <person name="Shimizu K.K."/>
        </authorList>
    </citation>
    <scope>NUCLEOTIDE SEQUENCE [LARGE SCALE GENOMIC DNA]</scope>
    <source>
        <strain evidence="1">214</strain>
    </source>
</reference>
<sequence>MFVVVPLLYQRDKTSSLYFVFFVRCRPSPNTVNVAITADR</sequence>
<dbReference type="EMBL" id="BPVZ01000149">
    <property type="protein sequence ID" value="GKV41378.1"/>
    <property type="molecule type" value="Genomic_DNA"/>
</dbReference>
<comment type="caution">
    <text evidence="1">The sequence shown here is derived from an EMBL/GenBank/DDBJ whole genome shotgun (WGS) entry which is preliminary data.</text>
</comment>
<gene>
    <name evidence="1" type="ORF">SLEP1_g48921</name>
</gene>